<feature type="transmembrane region" description="Helical" evidence="1">
    <location>
        <begin position="75"/>
        <end position="107"/>
    </location>
</feature>
<name>A0A1B8AAG0_FUSPO</name>
<keyword evidence="1" id="KW-1133">Transmembrane helix</keyword>
<evidence type="ECO:0000313" key="2">
    <source>
        <dbReference type="EMBL" id="OBS17467.1"/>
    </source>
</evidence>
<reference evidence="2 3" key="1">
    <citation type="submission" date="2016-06" db="EMBL/GenBank/DDBJ databases">
        <title>Living apart together: crosstalk between the core and supernumerary genomes in a fungal plant pathogen.</title>
        <authorList>
            <person name="Vanheule A."/>
            <person name="Audenaert K."/>
            <person name="Warris S."/>
            <person name="Van De Geest H."/>
            <person name="Schijlen E."/>
            <person name="Hofte M."/>
            <person name="De Saeger S."/>
            <person name="Haesaert G."/>
            <person name="Waalwijk C."/>
            <person name="Van Der Lee T."/>
        </authorList>
    </citation>
    <scope>NUCLEOTIDE SEQUENCE [LARGE SCALE GENOMIC DNA]</scope>
    <source>
        <strain evidence="2 3">2516</strain>
    </source>
</reference>
<gene>
    <name evidence="2" type="ORF">FPOA_12100</name>
</gene>
<keyword evidence="1" id="KW-0472">Membrane</keyword>
<protein>
    <submittedName>
        <fullName evidence="2">Uncharacterized protein</fullName>
    </submittedName>
</protein>
<keyword evidence="1" id="KW-0812">Transmembrane</keyword>
<dbReference type="AlphaFoldDB" id="A0A1B8AAG0"/>
<evidence type="ECO:0000256" key="1">
    <source>
        <dbReference type="SAM" id="Phobius"/>
    </source>
</evidence>
<organism evidence="2 3">
    <name type="scientific">Fusarium poae</name>
    <dbReference type="NCBI Taxonomy" id="36050"/>
    <lineage>
        <taxon>Eukaryota</taxon>
        <taxon>Fungi</taxon>
        <taxon>Dikarya</taxon>
        <taxon>Ascomycota</taxon>
        <taxon>Pezizomycotina</taxon>
        <taxon>Sordariomycetes</taxon>
        <taxon>Hypocreomycetidae</taxon>
        <taxon>Hypocreales</taxon>
        <taxon>Nectriaceae</taxon>
        <taxon>Fusarium</taxon>
    </lineage>
</organism>
<dbReference type="EMBL" id="LYXU01000018">
    <property type="protein sequence ID" value="OBS17467.1"/>
    <property type="molecule type" value="Genomic_DNA"/>
</dbReference>
<sequence>MSRSAIHQRFYERLRDANAAGVYRRPLEEMPFLSSDGVEFKLSNNNNQKPSGGDNLITGDSDDSDFNESFLITTFLITTFLITTFLITTFLITTFLITTFLITTFFISR</sequence>
<evidence type="ECO:0000313" key="3">
    <source>
        <dbReference type="Proteomes" id="UP000091967"/>
    </source>
</evidence>
<comment type="caution">
    <text evidence="2">The sequence shown here is derived from an EMBL/GenBank/DDBJ whole genome shotgun (WGS) entry which is preliminary data.</text>
</comment>
<accession>A0A1B8AAG0</accession>
<keyword evidence="3" id="KW-1185">Reference proteome</keyword>
<dbReference type="Proteomes" id="UP000091967">
    <property type="component" value="Unassembled WGS sequence"/>
</dbReference>
<proteinExistence type="predicted"/>